<keyword evidence="4 6" id="KW-0808">Transferase</keyword>
<dbReference type="SUPFAM" id="SSF53383">
    <property type="entry name" value="PLP-dependent transferases"/>
    <property type="match status" value="1"/>
</dbReference>
<sequence>MEHLINNTIKSIQISGIRRFFNMVQEYDNVLSLTIGQPDFPTPQHVKDAGIEGINHNYTTYTHNAGYLELRIAAAKFVKEKYGLEYNPENEVITTIGASQAIDCAFRTILEKNSEVILPGPVYPGYEPIIHMCGAKPIHVDTRHNGFKLTANLIEQHLTEDTRCIVLPYPSNPTGVTLSIEELEEIANLLKDRDIFVLSDEIYSELIFEGSHHSIATIAGMREKTIVINGLSKSHSMTGWRIGFLFAPHTIAKHLLKVHQYNVSCAPTISQRAAIEALSNGQDDAIVMRDTYKDRMEYVYQRLTNMGIDTVKPTGAFYFFPSIKKFGMSSFDFALSLVKEAGVALVPGDAFSDLGEGYVRLSYAYSKETLKEALDRMEYFIKKRQC</sequence>
<dbReference type="InterPro" id="IPR015424">
    <property type="entry name" value="PyrdxlP-dep_Trfase"/>
</dbReference>
<dbReference type="InterPro" id="IPR004839">
    <property type="entry name" value="Aminotransferase_I/II_large"/>
</dbReference>
<evidence type="ECO:0000256" key="6">
    <source>
        <dbReference type="RuleBase" id="RU000481"/>
    </source>
</evidence>
<dbReference type="EC" id="2.6.1.-" evidence="6"/>
<dbReference type="InterPro" id="IPR015422">
    <property type="entry name" value="PyrdxlP-dep_Trfase_small"/>
</dbReference>
<dbReference type="InterPro" id="IPR004838">
    <property type="entry name" value="NHTrfase_class1_PyrdxlP-BS"/>
</dbReference>
<dbReference type="InterPro" id="IPR015421">
    <property type="entry name" value="PyrdxlP-dep_Trfase_major"/>
</dbReference>
<protein>
    <recommendedName>
        <fullName evidence="6">Aminotransferase</fullName>
        <ecNumber evidence="6">2.6.1.-</ecNumber>
    </recommendedName>
</protein>
<accession>A0ABS2DGD6</accession>
<evidence type="ECO:0000256" key="3">
    <source>
        <dbReference type="ARBA" id="ARBA00022576"/>
    </source>
</evidence>
<dbReference type="Gene3D" id="3.90.1150.10">
    <property type="entry name" value="Aspartate Aminotransferase, domain 1"/>
    <property type="match status" value="1"/>
</dbReference>
<keyword evidence="9" id="KW-1185">Reference proteome</keyword>
<comment type="similarity">
    <text evidence="2 6">Belongs to the class-I pyridoxal-phosphate-dependent aminotransferase family.</text>
</comment>
<reference evidence="8 9" key="1">
    <citation type="submission" date="2021-02" db="EMBL/GenBank/DDBJ databases">
        <title>Bacillus sp. RD4P76, an endophyte from a halophyte.</title>
        <authorList>
            <person name="Sun J.-Q."/>
        </authorList>
    </citation>
    <scope>NUCLEOTIDE SEQUENCE [LARGE SCALE GENOMIC DNA]</scope>
    <source>
        <strain evidence="8 9">RD4P76</strain>
    </source>
</reference>
<dbReference type="InterPro" id="IPR050596">
    <property type="entry name" value="AspAT/PAT-like"/>
</dbReference>
<evidence type="ECO:0000256" key="1">
    <source>
        <dbReference type="ARBA" id="ARBA00001933"/>
    </source>
</evidence>
<dbReference type="Proteomes" id="UP001518925">
    <property type="component" value="Unassembled WGS sequence"/>
</dbReference>
<name>A0ABS2DGD6_9BACI</name>
<evidence type="ECO:0000313" key="9">
    <source>
        <dbReference type="Proteomes" id="UP001518925"/>
    </source>
</evidence>
<dbReference type="PANTHER" id="PTHR46383:SF4">
    <property type="entry name" value="AMINOTRANSFERASE"/>
    <property type="match status" value="1"/>
</dbReference>
<dbReference type="GO" id="GO:0008483">
    <property type="term" value="F:transaminase activity"/>
    <property type="evidence" value="ECO:0007669"/>
    <property type="project" value="UniProtKB-KW"/>
</dbReference>
<feature type="domain" description="Aminotransferase class I/classII large" evidence="7">
    <location>
        <begin position="29"/>
        <end position="376"/>
    </location>
</feature>
<dbReference type="EMBL" id="JAFELM010000023">
    <property type="protein sequence ID" value="MBM6617541.1"/>
    <property type="molecule type" value="Genomic_DNA"/>
</dbReference>
<organism evidence="8 9">
    <name type="scientific">Bacillus suaedaesalsae</name>
    <dbReference type="NCBI Taxonomy" id="2810349"/>
    <lineage>
        <taxon>Bacteria</taxon>
        <taxon>Bacillati</taxon>
        <taxon>Bacillota</taxon>
        <taxon>Bacilli</taxon>
        <taxon>Bacillales</taxon>
        <taxon>Bacillaceae</taxon>
        <taxon>Bacillus</taxon>
    </lineage>
</organism>
<dbReference type="RefSeq" id="WP_204202920.1">
    <property type="nucleotide sequence ID" value="NZ_JAFELM010000023.1"/>
</dbReference>
<evidence type="ECO:0000259" key="7">
    <source>
        <dbReference type="Pfam" id="PF00155"/>
    </source>
</evidence>
<dbReference type="Gene3D" id="3.40.640.10">
    <property type="entry name" value="Type I PLP-dependent aspartate aminotransferase-like (Major domain)"/>
    <property type="match status" value="1"/>
</dbReference>
<dbReference type="CDD" id="cd00609">
    <property type="entry name" value="AAT_like"/>
    <property type="match status" value="1"/>
</dbReference>
<comment type="cofactor">
    <cofactor evidence="1 6">
        <name>pyridoxal 5'-phosphate</name>
        <dbReference type="ChEBI" id="CHEBI:597326"/>
    </cofactor>
</comment>
<dbReference type="PANTHER" id="PTHR46383">
    <property type="entry name" value="ASPARTATE AMINOTRANSFERASE"/>
    <property type="match status" value="1"/>
</dbReference>
<dbReference type="Pfam" id="PF00155">
    <property type="entry name" value="Aminotran_1_2"/>
    <property type="match status" value="1"/>
</dbReference>
<dbReference type="PROSITE" id="PS00105">
    <property type="entry name" value="AA_TRANSFER_CLASS_1"/>
    <property type="match status" value="1"/>
</dbReference>
<comment type="caution">
    <text evidence="8">The sequence shown here is derived from an EMBL/GenBank/DDBJ whole genome shotgun (WGS) entry which is preliminary data.</text>
</comment>
<evidence type="ECO:0000256" key="2">
    <source>
        <dbReference type="ARBA" id="ARBA00007441"/>
    </source>
</evidence>
<proteinExistence type="inferred from homology"/>
<evidence type="ECO:0000313" key="8">
    <source>
        <dbReference type="EMBL" id="MBM6617541.1"/>
    </source>
</evidence>
<dbReference type="NCBIfam" id="NF005817">
    <property type="entry name" value="PRK07683.1"/>
    <property type="match status" value="1"/>
</dbReference>
<keyword evidence="3 6" id="KW-0032">Aminotransferase</keyword>
<gene>
    <name evidence="8" type="ORF">JR050_07595</name>
</gene>
<evidence type="ECO:0000256" key="4">
    <source>
        <dbReference type="ARBA" id="ARBA00022679"/>
    </source>
</evidence>
<keyword evidence="5" id="KW-0663">Pyridoxal phosphate</keyword>
<evidence type="ECO:0000256" key="5">
    <source>
        <dbReference type="ARBA" id="ARBA00022898"/>
    </source>
</evidence>